<evidence type="ECO:0000313" key="4">
    <source>
        <dbReference type="EMBL" id="KHF38623.1"/>
    </source>
</evidence>
<evidence type="ECO:0000256" key="2">
    <source>
        <dbReference type="ARBA" id="ARBA00023170"/>
    </source>
</evidence>
<evidence type="ECO:0000313" key="5">
    <source>
        <dbReference type="Proteomes" id="UP000030832"/>
    </source>
</evidence>
<dbReference type="InterPro" id="IPR000526">
    <property type="entry name" value="Auxin-bd"/>
</dbReference>
<dbReference type="EMBL" id="JRJU01000034">
    <property type="protein sequence ID" value="KHF38623.1"/>
    <property type="molecule type" value="Genomic_DNA"/>
</dbReference>
<keyword evidence="2" id="KW-0675">Receptor</keyword>
<evidence type="ECO:0000256" key="3">
    <source>
        <dbReference type="ARBA" id="ARBA00023294"/>
    </source>
</evidence>
<evidence type="ECO:0000256" key="1">
    <source>
        <dbReference type="ARBA" id="ARBA00004319"/>
    </source>
</evidence>
<comment type="caution">
    <text evidence="4">The sequence shown here is derived from an EMBL/GenBank/DDBJ whole genome shotgun (WGS) entry which is preliminary data.</text>
</comment>
<dbReference type="InterPro" id="IPR014710">
    <property type="entry name" value="RmlC-like_jellyroll"/>
</dbReference>
<gene>
    <name evidence="4" type="ORF">LQ50_20105</name>
</gene>
<accession>A0A0B0I7Z9</accession>
<dbReference type="SUPFAM" id="SSF51182">
    <property type="entry name" value="RmlC-like cupins"/>
    <property type="match status" value="1"/>
</dbReference>
<dbReference type="RefSeq" id="WP_034632250.1">
    <property type="nucleotide sequence ID" value="NZ_JRJU01000034.1"/>
</dbReference>
<dbReference type="Gene3D" id="2.60.120.10">
    <property type="entry name" value="Jelly Rolls"/>
    <property type="match status" value="1"/>
</dbReference>
<dbReference type="OrthoDB" id="285029at2"/>
<keyword evidence="3" id="KW-0927">Auxin signaling pathway</keyword>
<dbReference type="AlphaFoldDB" id="A0A0B0I7Z9"/>
<keyword evidence="5" id="KW-1185">Reference proteome</keyword>
<dbReference type="InterPro" id="IPR011051">
    <property type="entry name" value="RmlC_Cupin_sf"/>
</dbReference>
<dbReference type="GO" id="GO:0009734">
    <property type="term" value="P:auxin-activated signaling pathway"/>
    <property type="evidence" value="ECO:0007669"/>
    <property type="project" value="UniProtKB-KW"/>
</dbReference>
<sequence length="206" mass="24002">MAFDESNVWRQGDLSEKYYQDLLDDATIKPARDAQRKKVVKSEEMPWEMSRQGLLKHLLNEQMNTRMETVDAYMQIIPPNSKSGKHRHLAEECLYVLEGKGYDLHQDCDVKIVDQYEFVPQDEVKKFEWEAGDLIYIPPNTIHQHFNANPDKPVRMISAINRIYKNSGLNDLEQIEDAPEYDPSVKLTAEKVKEYIEAAKKESVNK</sequence>
<dbReference type="Proteomes" id="UP000030832">
    <property type="component" value="Unassembled WGS sequence"/>
</dbReference>
<dbReference type="Pfam" id="PF02041">
    <property type="entry name" value="Auxin_BP"/>
    <property type="match status" value="1"/>
</dbReference>
<protein>
    <submittedName>
        <fullName evidence="4">Uncharacterized protein</fullName>
    </submittedName>
</protein>
<proteinExistence type="predicted"/>
<reference evidence="4 5" key="1">
    <citation type="submission" date="2014-09" db="EMBL/GenBank/DDBJ databases">
        <title>Genome sequencing and annotation of Bacillus Okhensis strain Kh10-101T.</title>
        <authorList>
            <person name="Prakash J.S."/>
        </authorList>
    </citation>
    <scope>NUCLEOTIDE SEQUENCE [LARGE SCALE GENOMIC DNA]</scope>
    <source>
        <strain evidence="5">Kh10-101T</strain>
    </source>
</reference>
<comment type="subcellular location">
    <subcellularLocation>
        <location evidence="1">Endoplasmic reticulum lumen</location>
    </subcellularLocation>
</comment>
<organism evidence="4 5">
    <name type="scientific">Halalkalibacter okhensis</name>
    <dbReference type="NCBI Taxonomy" id="333138"/>
    <lineage>
        <taxon>Bacteria</taxon>
        <taxon>Bacillati</taxon>
        <taxon>Bacillota</taxon>
        <taxon>Bacilli</taxon>
        <taxon>Bacillales</taxon>
        <taxon>Bacillaceae</taxon>
        <taxon>Halalkalibacter</taxon>
    </lineage>
</organism>
<dbReference type="eggNOG" id="ENOG5030VSY">
    <property type="taxonomic scope" value="Bacteria"/>
</dbReference>
<dbReference type="STRING" id="333138.LQ50_20105"/>
<dbReference type="GO" id="GO:0010011">
    <property type="term" value="F:auxin binding"/>
    <property type="evidence" value="ECO:0007669"/>
    <property type="project" value="InterPro"/>
</dbReference>
<name>A0A0B0I7Z9_9BACI</name>